<protein>
    <recommendedName>
        <fullName evidence="3">Fibrobacter succinogenes major paralogous domain-containing protein</fullName>
    </recommendedName>
</protein>
<dbReference type="Gene3D" id="2.20.110.10">
    <property type="entry name" value="Histone H3 K4-specific methyltransferase SET7/9 N-terminal domain"/>
    <property type="match status" value="1"/>
</dbReference>
<feature type="chain" id="PRO_5022663390" description="Fibrobacter succinogenes major paralogous domain-containing protein" evidence="2">
    <location>
        <begin position="26"/>
        <end position="407"/>
    </location>
</feature>
<gene>
    <name evidence="4" type="ORF">FFL01_17750</name>
</gene>
<comment type="caution">
    <text evidence="4">The sequence shown here is derived from an EMBL/GenBank/DDBJ whole genome shotgun (WGS) entry which is preliminary data.</text>
</comment>
<name>A0A4Y4AVJ9_9FLAO</name>
<evidence type="ECO:0000256" key="1">
    <source>
        <dbReference type="SAM" id="MobiDB-lite"/>
    </source>
</evidence>
<organism evidence="4 5">
    <name type="scientific">Flavobacterium flevense</name>
    <dbReference type="NCBI Taxonomy" id="983"/>
    <lineage>
        <taxon>Bacteria</taxon>
        <taxon>Pseudomonadati</taxon>
        <taxon>Bacteroidota</taxon>
        <taxon>Flavobacteriia</taxon>
        <taxon>Flavobacteriales</taxon>
        <taxon>Flavobacteriaceae</taxon>
        <taxon>Flavobacterium</taxon>
    </lineage>
</organism>
<keyword evidence="2" id="KW-0732">Signal</keyword>
<dbReference type="EMBL" id="BJNP01000017">
    <property type="protein sequence ID" value="GEC72236.1"/>
    <property type="molecule type" value="Genomic_DNA"/>
</dbReference>
<dbReference type="Proteomes" id="UP000316775">
    <property type="component" value="Unassembled WGS sequence"/>
</dbReference>
<sequence>MKIIKPILYCLFFLAILFSSCKKRAETLDESNQQNLNITDTVTVAHENNINSISTVTIGNQIWMTKNLDVITFRNGDTIFEAKSEEDWKRASKLHIPAWCYYNNDDENGKKYGCLYNWYAVMDERGLAPLGFHIPNNLEYDMLLLNLGLGHHGNQQDRHNTATKLKSTSNLWSSIMDRKNETATNSSGFTALPAGLRYESSGSFNDINEQGHWWTSENVWNSSFNQVNSNKRNPSELSIDYWVSGIGAGSFDAGTGLSVRCIKGEMNRTTKIPILQNEFVELDKDGKPREGTWTFDSYRNSVTKTYINGIENGVRMTYDGYGTLLSRQNYKDGMLNGESNEVNIYGEITESGNYYNGKKVGVWTKYKWTNRRMDGRGATMEIESTENFDENDHKPEEQGSKYTLINK</sequence>
<proteinExistence type="predicted"/>
<dbReference type="OrthoDB" id="9805760at2"/>
<feature type="domain" description="Fibrobacter succinogenes major paralogous" evidence="3">
    <location>
        <begin position="56"/>
        <end position="263"/>
    </location>
</feature>
<dbReference type="PROSITE" id="PS51257">
    <property type="entry name" value="PROKAR_LIPOPROTEIN"/>
    <property type="match status" value="1"/>
</dbReference>
<dbReference type="Pfam" id="PF09603">
    <property type="entry name" value="Fib_succ_major"/>
    <property type="match status" value="1"/>
</dbReference>
<evidence type="ECO:0000259" key="3">
    <source>
        <dbReference type="Pfam" id="PF09603"/>
    </source>
</evidence>
<dbReference type="NCBIfam" id="TIGR02145">
    <property type="entry name" value="Fib_succ_major"/>
    <property type="match status" value="1"/>
</dbReference>
<accession>A0A4Y4AVJ9</accession>
<dbReference type="SUPFAM" id="SSF82185">
    <property type="entry name" value="Histone H3 K4-specific methyltransferase SET7/9 N-terminal domain"/>
    <property type="match status" value="1"/>
</dbReference>
<reference evidence="4 5" key="1">
    <citation type="submission" date="2019-06" db="EMBL/GenBank/DDBJ databases">
        <title>Whole genome shotgun sequence of Flavobacterium flevense NBRC 14960.</title>
        <authorList>
            <person name="Hosoyama A."/>
            <person name="Uohara A."/>
            <person name="Ohji S."/>
            <person name="Ichikawa N."/>
        </authorList>
    </citation>
    <scope>NUCLEOTIDE SEQUENCE [LARGE SCALE GENOMIC DNA]</scope>
    <source>
        <strain evidence="4 5">NBRC 14960</strain>
    </source>
</reference>
<dbReference type="STRING" id="983.SAMN05443543_103370"/>
<feature type="signal peptide" evidence="2">
    <location>
        <begin position="1"/>
        <end position="25"/>
    </location>
</feature>
<keyword evidence="5" id="KW-1185">Reference proteome</keyword>
<dbReference type="RefSeq" id="WP_073243748.1">
    <property type="nucleotide sequence ID" value="NZ_BJNP01000017.1"/>
</dbReference>
<dbReference type="AlphaFoldDB" id="A0A4Y4AVJ9"/>
<feature type="region of interest" description="Disordered" evidence="1">
    <location>
        <begin position="384"/>
        <end position="407"/>
    </location>
</feature>
<evidence type="ECO:0000256" key="2">
    <source>
        <dbReference type="SAM" id="SignalP"/>
    </source>
</evidence>
<evidence type="ECO:0000313" key="4">
    <source>
        <dbReference type="EMBL" id="GEC72236.1"/>
    </source>
</evidence>
<dbReference type="InterPro" id="IPR011871">
    <property type="entry name" value="Fib_succ_major"/>
</dbReference>
<evidence type="ECO:0000313" key="5">
    <source>
        <dbReference type="Proteomes" id="UP000316775"/>
    </source>
</evidence>
<feature type="compositionally biased region" description="Basic and acidic residues" evidence="1">
    <location>
        <begin position="390"/>
        <end position="399"/>
    </location>
</feature>